<dbReference type="Gene3D" id="1.20.120.790">
    <property type="entry name" value="Heat shock protein 90, C-terminal domain"/>
    <property type="match status" value="1"/>
</dbReference>
<protein>
    <recommendedName>
        <fullName evidence="15">Heat shock protein 75 kDa, mitochondrial</fullName>
    </recommendedName>
    <alternativeName>
        <fullName evidence="17">TNFR-associated protein 1</fullName>
    </alternativeName>
    <alternativeName>
        <fullName evidence="16">Tumor necrosis factor type 1 receptor-associated protein</fullName>
    </alternativeName>
</protein>
<dbReference type="SUPFAM" id="SSF110942">
    <property type="entry name" value="HSP90 C-terminal domain"/>
    <property type="match status" value="1"/>
</dbReference>
<dbReference type="FunFam" id="3.40.50.11260:FF:000004">
    <property type="entry name" value="Heat shock protein 75 mitochondrial"/>
    <property type="match status" value="1"/>
</dbReference>
<feature type="binding site" evidence="18">
    <location>
        <position position="139"/>
    </location>
    <ligand>
        <name>ATP</name>
        <dbReference type="ChEBI" id="CHEBI:30616"/>
    </ligand>
</feature>
<dbReference type="GO" id="GO:0005524">
    <property type="term" value="F:ATP binding"/>
    <property type="evidence" value="ECO:0007669"/>
    <property type="project" value="UniProtKB-KW"/>
</dbReference>
<dbReference type="HAMAP" id="MF_00505">
    <property type="entry name" value="HSP90"/>
    <property type="match status" value="1"/>
</dbReference>
<keyword evidence="20" id="KW-0346">Stress response</keyword>
<evidence type="ECO:0000256" key="17">
    <source>
        <dbReference type="ARBA" id="ARBA00080766"/>
    </source>
</evidence>
<dbReference type="PIRSF" id="PIRSF002583">
    <property type="entry name" value="Hsp90"/>
    <property type="match status" value="1"/>
</dbReference>
<keyword evidence="21" id="KW-1185">Reference proteome</keyword>
<evidence type="ECO:0000256" key="18">
    <source>
        <dbReference type="PIRSR" id="PIRSR002583-1"/>
    </source>
</evidence>
<feature type="binding site" evidence="18">
    <location>
        <position position="143"/>
    </location>
    <ligand>
        <name>ATP</name>
        <dbReference type="ChEBI" id="CHEBI:30616"/>
    </ligand>
</feature>
<dbReference type="Pfam" id="PF13589">
    <property type="entry name" value="HATPase_c_3"/>
    <property type="match status" value="1"/>
</dbReference>
<feature type="binding site" evidence="18">
    <location>
        <position position="185"/>
    </location>
    <ligand>
        <name>ATP</name>
        <dbReference type="ChEBI" id="CHEBI:30616"/>
    </ligand>
</feature>
<dbReference type="EMBL" id="LNIX01000003">
    <property type="protein sequence ID" value="OXA57264.1"/>
    <property type="molecule type" value="Genomic_DNA"/>
</dbReference>
<evidence type="ECO:0000313" key="21">
    <source>
        <dbReference type="Proteomes" id="UP000198287"/>
    </source>
</evidence>
<dbReference type="Gene3D" id="3.40.50.11260">
    <property type="match status" value="1"/>
</dbReference>
<keyword evidence="10" id="KW-0496">Mitochondrion</keyword>
<dbReference type="PRINTS" id="PR00775">
    <property type="entry name" value="HEATSHOCK90"/>
</dbReference>
<evidence type="ECO:0000256" key="1">
    <source>
        <dbReference type="ARBA" id="ARBA00004273"/>
    </source>
</evidence>
<evidence type="ECO:0000256" key="5">
    <source>
        <dbReference type="ARBA" id="ARBA00022741"/>
    </source>
</evidence>
<dbReference type="Gene3D" id="3.30.565.10">
    <property type="entry name" value="Histidine kinase-like ATPase, C-terminal domain"/>
    <property type="match status" value="1"/>
</dbReference>
<dbReference type="GO" id="GO:0019901">
    <property type="term" value="F:protein kinase binding"/>
    <property type="evidence" value="ECO:0007669"/>
    <property type="project" value="UniProtKB-ARBA"/>
</dbReference>
<evidence type="ECO:0000256" key="13">
    <source>
        <dbReference type="ARBA" id="ARBA00057498"/>
    </source>
</evidence>
<keyword evidence="12" id="KW-0143">Chaperone</keyword>
<evidence type="ECO:0000256" key="8">
    <source>
        <dbReference type="ARBA" id="ARBA00022946"/>
    </source>
</evidence>
<feature type="compositionally biased region" description="Basic and acidic residues" evidence="19">
    <location>
        <begin position="84"/>
        <end position="95"/>
    </location>
</feature>
<dbReference type="Pfam" id="PF00183">
    <property type="entry name" value="HSP90"/>
    <property type="match status" value="1"/>
</dbReference>
<dbReference type="OMA" id="DHTQQNE"/>
<sequence length="732" mass="82601">MLSTVAVTGRRALSQSGRRTFYSTNSLRNLRNSVALGSRGPASVRLLSSAKRLSHGSCYPALSSWQKSFSSSSAHANAPEESEQQDKPTPESSDYHNIIKNEEKATGNAEKREFQAETKMLLDIVAKSLYSESEIFIRELISNASDALEKFRYLSMSDGSMENSDRALEIHLATDKHNRTLTFQDTGVGMTKEELIDNLGTIAKSGSKAFLEQLQQSKGANTMDSGSIIGQFGVGFYSAFMVANNVEVFTKSSKPGSIGYKWASDGTGEYLLQEADLVQPGTKIVLHLKTDDRHFSDEETVLSVVKKYSNFVGNPIFLNGRQINTVQALWLMDPKKVTPEMHDEFYHFIGGAYDRPRFVLHFNTDVPLSLRCVLYVPEGKPGLFEMSKDAKVGVSLYCRKIMIKNKADNIFPNWLRFMKGVVDSEDIPLNLSREILQDGSLIRKLRTVVINKIVRFLYEKSQKEPESYAKFHSEYSIFLKEGIIVEPEQVLKEEIAKLIKFESSAKPAQELVSLPEYINRMQPAQKDIYYLAAPSRELAERSPYFEALKEKNVEVLFCFQPYDEMVILQLRQFDRKPLTSVEKEMRQMKDDVNLDSLPLGTLDKSGAESLLSWLTSTLKGRAHSVKFTQKLENHACLVSVEEMAAARHFVKTQFATMTPEARYSILQPRFEINVKHPLIQKLGKIKDSDPELARMVADQLFSNAMVTAGLEDDPRLIVNNLTQLLTKALEKH</sequence>
<proteinExistence type="inferred from homology"/>
<feature type="region of interest" description="Disordered" evidence="19">
    <location>
        <begin position="72"/>
        <end position="95"/>
    </location>
</feature>
<evidence type="ECO:0000313" key="20">
    <source>
        <dbReference type="EMBL" id="OXA57264.1"/>
    </source>
</evidence>
<accession>A0A226EJT7</accession>
<evidence type="ECO:0000256" key="10">
    <source>
        <dbReference type="ARBA" id="ARBA00023128"/>
    </source>
</evidence>
<dbReference type="FunFam" id="3.30.565.10:FF:000021">
    <property type="entry name" value="Heat shock protein 75 kDa, mitochondrial"/>
    <property type="match status" value="1"/>
</dbReference>
<dbReference type="Proteomes" id="UP000198287">
    <property type="component" value="Unassembled WGS sequence"/>
</dbReference>
<dbReference type="FunFam" id="3.30.230.80:FF:000004">
    <property type="entry name" value="Heat shock protein 75 kDa"/>
    <property type="match status" value="1"/>
</dbReference>
<dbReference type="FunFam" id="1.20.120.790:FF:000004">
    <property type="entry name" value="Heat shock protein 75 kDa"/>
    <property type="match status" value="1"/>
</dbReference>
<keyword evidence="6" id="KW-0999">Mitochondrion inner membrane</keyword>
<name>A0A226EJT7_FOLCA</name>
<dbReference type="Gene3D" id="3.30.230.80">
    <property type="match status" value="1"/>
</dbReference>
<dbReference type="SUPFAM" id="SSF54211">
    <property type="entry name" value="Ribosomal protein S5 domain 2-like"/>
    <property type="match status" value="1"/>
</dbReference>
<feature type="binding site" evidence="18">
    <location>
        <position position="198"/>
    </location>
    <ligand>
        <name>ATP</name>
        <dbReference type="ChEBI" id="CHEBI:30616"/>
    </ligand>
</feature>
<dbReference type="InterPro" id="IPR020575">
    <property type="entry name" value="Hsp90_N"/>
</dbReference>
<reference evidence="20 21" key="1">
    <citation type="submission" date="2015-12" db="EMBL/GenBank/DDBJ databases">
        <title>The genome of Folsomia candida.</title>
        <authorList>
            <person name="Faddeeva A."/>
            <person name="Derks M.F."/>
            <person name="Anvar Y."/>
            <person name="Smit S."/>
            <person name="Van Straalen N."/>
            <person name="Roelofs D."/>
        </authorList>
    </citation>
    <scope>NUCLEOTIDE SEQUENCE [LARGE SCALE GENOMIC DNA]</scope>
    <source>
        <strain evidence="20 21">VU population</strain>
        <tissue evidence="20">Whole body</tissue>
    </source>
</reference>
<evidence type="ECO:0000256" key="14">
    <source>
        <dbReference type="ARBA" id="ARBA00066161"/>
    </source>
</evidence>
<evidence type="ECO:0000256" key="9">
    <source>
        <dbReference type="ARBA" id="ARBA00022990"/>
    </source>
</evidence>
<dbReference type="InterPro" id="IPR037196">
    <property type="entry name" value="HSP90_C"/>
</dbReference>
<gene>
    <name evidence="20" type="ORF">Fcan01_07092</name>
</gene>
<feature type="binding site" evidence="18">
    <location>
        <position position="204"/>
    </location>
    <ligand>
        <name>ATP</name>
        <dbReference type="ChEBI" id="CHEBI:30616"/>
    </ligand>
</feature>
<feature type="binding site" evidence="18">
    <location>
        <position position="433"/>
    </location>
    <ligand>
        <name>ATP</name>
        <dbReference type="ChEBI" id="CHEBI:30616"/>
    </ligand>
</feature>
<keyword evidence="7 18" id="KW-0067">ATP-binding</keyword>
<evidence type="ECO:0000256" key="19">
    <source>
        <dbReference type="SAM" id="MobiDB-lite"/>
    </source>
</evidence>
<keyword evidence="9" id="KW-0007">Acetylation</keyword>
<keyword evidence="5 18" id="KW-0547">Nucleotide-binding</keyword>
<dbReference type="InterPro" id="IPR001404">
    <property type="entry name" value="Hsp90_fam"/>
</dbReference>
<dbReference type="NCBIfam" id="NF003555">
    <property type="entry name" value="PRK05218.1"/>
    <property type="match status" value="1"/>
</dbReference>
<feature type="binding site" evidence="18">
    <location>
        <begin position="205"/>
        <end position="206"/>
    </location>
    <ligand>
        <name>ATP</name>
        <dbReference type="ChEBI" id="CHEBI:30616"/>
    </ligand>
</feature>
<evidence type="ECO:0000256" key="15">
    <source>
        <dbReference type="ARBA" id="ARBA00073018"/>
    </source>
</evidence>
<comment type="subunit">
    <text evidence="14">Binds to the intracellular domain of tumor necrosis factor type 1 receptor. Binds to RB1. Interacts with SRC. Interacts with SDHA.</text>
</comment>
<dbReference type="SUPFAM" id="SSF55874">
    <property type="entry name" value="ATPase domain of HSP90 chaperone/DNA topoisomerase II/histidine kinase"/>
    <property type="match status" value="1"/>
</dbReference>
<dbReference type="GO" id="GO:0005759">
    <property type="term" value="C:mitochondrial matrix"/>
    <property type="evidence" value="ECO:0007669"/>
    <property type="project" value="UniProtKB-SubCell"/>
</dbReference>
<dbReference type="PANTHER" id="PTHR11528">
    <property type="entry name" value="HEAT SHOCK PROTEIN 90 FAMILY MEMBER"/>
    <property type="match status" value="1"/>
</dbReference>
<feature type="binding site" evidence="18">
    <location>
        <position position="190"/>
    </location>
    <ligand>
        <name>ATP</name>
        <dbReference type="ChEBI" id="CHEBI:30616"/>
    </ligand>
</feature>
<dbReference type="GO" id="GO:0051082">
    <property type="term" value="F:unfolded protein binding"/>
    <property type="evidence" value="ECO:0007669"/>
    <property type="project" value="InterPro"/>
</dbReference>
<evidence type="ECO:0000256" key="2">
    <source>
        <dbReference type="ARBA" id="ARBA00004305"/>
    </source>
</evidence>
<evidence type="ECO:0000256" key="11">
    <source>
        <dbReference type="ARBA" id="ARBA00023136"/>
    </source>
</evidence>
<dbReference type="GO" id="GO:0016887">
    <property type="term" value="F:ATP hydrolysis activity"/>
    <property type="evidence" value="ECO:0007669"/>
    <property type="project" value="InterPro"/>
</dbReference>
<evidence type="ECO:0000256" key="7">
    <source>
        <dbReference type="ARBA" id="ARBA00022840"/>
    </source>
</evidence>
<organism evidence="20 21">
    <name type="scientific">Folsomia candida</name>
    <name type="common">Springtail</name>
    <dbReference type="NCBI Taxonomy" id="158441"/>
    <lineage>
        <taxon>Eukaryota</taxon>
        <taxon>Metazoa</taxon>
        <taxon>Ecdysozoa</taxon>
        <taxon>Arthropoda</taxon>
        <taxon>Hexapoda</taxon>
        <taxon>Collembola</taxon>
        <taxon>Entomobryomorpha</taxon>
        <taxon>Isotomoidea</taxon>
        <taxon>Isotomidae</taxon>
        <taxon>Proisotominae</taxon>
        <taxon>Folsomia</taxon>
    </lineage>
</organism>
<evidence type="ECO:0000256" key="4">
    <source>
        <dbReference type="ARBA" id="ARBA00022553"/>
    </source>
</evidence>
<comment type="caution">
    <text evidence="20">The sequence shown here is derived from an EMBL/GenBank/DDBJ whole genome shotgun (WGS) entry which is preliminary data.</text>
</comment>
<dbReference type="STRING" id="158441.A0A226EJT7"/>
<evidence type="ECO:0000256" key="6">
    <source>
        <dbReference type="ARBA" id="ARBA00022792"/>
    </source>
</evidence>
<dbReference type="CDD" id="cd16927">
    <property type="entry name" value="HATPase_Hsp90-like"/>
    <property type="match status" value="1"/>
</dbReference>
<comment type="subcellular location">
    <subcellularLocation>
        <location evidence="1">Mitochondrion inner membrane</location>
    </subcellularLocation>
    <subcellularLocation>
        <location evidence="2">Mitochondrion matrix</location>
    </subcellularLocation>
</comment>
<evidence type="ECO:0000256" key="3">
    <source>
        <dbReference type="ARBA" id="ARBA00008239"/>
    </source>
</evidence>
<feature type="binding site" evidence="18">
    <location>
        <position position="282"/>
    </location>
    <ligand>
        <name>ATP</name>
        <dbReference type="ChEBI" id="CHEBI:30616"/>
    </ligand>
</feature>
<keyword evidence="4" id="KW-0597">Phosphoprotein</keyword>
<dbReference type="AlphaFoldDB" id="A0A226EJT7"/>
<keyword evidence="11" id="KW-0472">Membrane</keyword>
<evidence type="ECO:0000256" key="16">
    <source>
        <dbReference type="ARBA" id="ARBA00076190"/>
    </source>
</evidence>
<keyword evidence="8" id="KW-0809">Transit peptide</keyword>
<comment type="similarity">
    <text evidence="3">Belongs to the heat shock protein 90 family.</text>
</comment>
<feature type="binding site" evidence="18">
    <location>
        <begin position="231"/>
        <end position="236"/>
    </location>
    <ligand>
        <name>ATP</name>
        <dbReference type="ChEBI" id="CHEBI:30616"/>
    </ligand>
</feature>
<dbReference type="OrthoDB" id="28737at2759"/>
<evidence type="ECO:0000256" key="12">
    <source>
        <dbReference type="ARBA" id="ARBA00023186"/>
    </source>
</evidence>
<dbReference type="GO" id="GO:0005743">
    <property type="term" value="C:mitochondrial inner membrane"/>
    <property type="evidence" value="ECO:0007669"/>
    <property type="project" value="UniProtKB-SubCell"/>
</dbReference>
<dbReference type="InterPro" id="IPR020568">
    <property type="entry name" value="Ribosomal_Su5_D2-typ_SF"/>
</dbReference>
<comment type="function">
    <text evidence="13">Chaperone that expresses an ATPase activity. Involved in maintaining mitochondrial function and polarization, downstream of PINK1 and mitochondrial complex I. Is a negative regulator of mitochondrial respiration able to modulate the balance between oxidative phosphorylation and aerobic glycolysis. The impact of TRAP1 on mitochondrial respiration is probably mediated by modulation of mitochondrial SRC and inhibition of SDHA.</text>
</comment>
<dbReference type="GO" id="GO:0140662">
    <property type="term" value="F:ATP-dependent protein folding chaperone"/>
    <property type="evidence" value="ECO:0007669"/>
    <property type="project" value="InterPro"/>
</dbReference>
<dbReference type="InterPro" id="IPR036890">
    <property type="entry name" value="HATPase_C_sf"/>
</dbReference>